<dbReference type="Proteomes" id="UP000283269">
    <property type="component" value="Unassembled WGS sequence"/>
</dbReference>
<proteinExistence type="predicted"/>
<dbReference type="GO" id="GO:0019915">
    <property type="term" value="P:lipid storage"/>
    <property type="evidence" value="ECO:0007669"/>
    <property type="project" value="InterPro"/>
</dbReference>
<dbReference type="GO" id="GO:0034389">
    <property type="term" value="P:lipid droplet organization"/>
    <property type="evidence" value="ECO:0007669"/>
    <property type="project" value="TreeGrafter"/>
</dbReference>
<gene>
    <name evidence="9" type="ORF">CVT25_013053</name>
</gene>
<organism evidence="9 10">
    <name type="scientific">Psilocybe cyanescens</name>
    <dbReference type="NCBI Taxonomy" id="93625"/>
    <lineage>
        <taxon>Eukaryota</taxon>
        <taxon>Fungi</taxon>
        <taxon>Dikarya</taxon>
        <taxon>Basidiomycota</taxon>
        <taxon>Agaricomycotina</taxon>
        <taxon>Agaricomycetes</taxon>
        <taxon>Agaricomycetidae</taxon>
        <taxon>Agaricales</taxon>
        <taxon>Agaricineae</taxon>
        <taxon>Strophariaceae</taxon>
        <taxon>Psilocybe</taxon>
    </lineage>
</organism>
<evidence type="ECO:0000256" key="8">
    <source>
        <dbReference type="SAM" id="Phobius"/>
    </source>
</evidence>
<keyword evidence="2 8" id="KW-0812">Transmembrane</keyword>
<evidence type="ECO:0000313" key="10">
    <source>
        <dbReference type="Proteomes" id="UP000283269"/>
    </source>
</evidence>
<dbReference type="InParanoid" id="A0A409XSB5"/>
<accession>A0A409XSB5</accession>
<evidence type="ECO:0000256" key="4">
    <source>
        <dbReference type="ARBA" id="ARBA00022824"/>
    </source>
</evidence>
<keyword evidence="7 8" id="KW-0472">Membrane</keyword>
<comment type="caution">
    <text evidence="9">The sequence shown here is derived from an EMBL/GenBank/DDBJ whole genome shotgun (WGS) entry which is preliminary data.</text>
</comment>
<dbReference type="PANTHER" id="PTHR23129:SF0">
    <property type="entry name" value="ACYL-COENZYME A DIPHOSPHATASE FITM2"/>
    <property type="match status" value="1"/>
</dbReference>
<evidence type="ECO:0000256" key="6">
    <source>
        <dbReference type="ARBA" id="ARBA00023098"/>
    </source>
</evidence>
<keyword evidence="10" id="KW-1185">Reference proteome</keyword>
<feature type="transmembrane region" description="Helical" evidence="8">
    <location>
        <begin position="178"/>
        <end position="200"/>
    </location>
</feature>
<keyword evidence="5 8" id="KW-1133">Transmembrane helix</keyword>
<dbReference type="GO" id="GO:0010945">
    <property type="term" value="F:coenzyme A diphosphatase activity"/>
    <property type="evidence" value="ECO:0007669"/>
    <property type="project" value="InterPro"/>
</dbReference>
<dbReference type="GO" id="GO:0008654">
    <property type="term" value="P:phospholipid biosynthetic process"/>
    <property type="evidence" value="ECO:0007669"/>
    <property type="project" value="TreeGrafter"/>
</dbReference>
<evidence type="ECO:0000313" key="9">
    <source>
        <dbReference type="EMBL" id="PPQ93712.1"/>
    </source>
</evidence>
<evidence type="ECO:0000256" key="7">
    <source>
        <dbReference type="ARBA" id="ARBA00023136"/>
    </source>
</evidence>
<dbReference type="InterPro" id="IPR019388">
    <property type="entry name" value="FIT"/>
</dbReference>
<name>A0A409XSB5_PSICY</name>
<keyword evidence="3" id="KW-0378">Hydrolase</keyword>
<protein>
    <submittedName>
        <fullName evidence="9">Uncharacterized protein</fullName>
    </submittedName>
</protein>
<dbReference type="OrthoDB" id="5579088at2759"/>
<keyword evidence="4" id="KW-0256">Endoplasmic reticulum</keyword>
<evidence type="ECO:0000256" key="5">
    <source>
        <dbReference type="ARBA" id="ARBA00022989"/>
    </source>
</evidence>
<evidence type="ECO:0000256" key="3">
    <source>
        <dbReference type="ARBA" id="ARBA00022801"/>
    </source>
</evidence>
<feature type="transmembrane region" description="Helical" evidence="8">
    <location>
        <begin position="59"/>
        <end position="78"/>
    </location>
</feature>
<dbReference type="STRING" id="93625.A0A409XSB5"/>
<feature type="transmembrane region" description="Helical" evidence="8">
    <location>
        <begin position="90"/>
        <end position="108"/>
    </location>
</feature>
<dbReference type="PANTHER" id="PTHR23129">
    <property type="entry name" value="ACYL-COENZYME A DIPHOSPHATASE FITM2"/>
    <property type="match status" value="1"/>
</dbReference>
<dbReference type="FunCoup" id="A0A409XSB5">
    <property type="interactions" value="143"/>
</dbReference>
<evidence type="ECO:0000256" key="1">
    <source>
        <dbReference type="ARBA" id="ARBA00004477"/>
    </source>
</evidence>
<evidence type="ECO:0000256" key="2">
    <source>
        <dbReference type="ARBA" id="ARBA00022692"/>
    </source>
</evidence>
<dbReference type="Pfam" id="PF10261">
    <property type="entry name" value="FIT"/>
    <property type="match status" value="2"/>
</dbReference>
<reference evidence="9 10" key="1">
    <citation type="journal article" date="2018" name="Evol. Lett.">
        <title>Horizontal gene cluster transfer increased hallucinogenic mushroom diversity.</title>
        <authorList>
            <person name="Reynolds H.T."/>
            <person name="Vijayakumar V."/>
            <person name="Gluck-Thaler E."/>
            <person name="Korotkin H.B."/>
            <person name="Matheny P.B."/>
            <person name="Slot J.C."/>
        </authorList>
    </citation>
    <scope>NUCLEOTIDE SEQUENCE [LARGE SCALE GENOMIC DNA]</scope>
    <source>
        <strain evidence="9 10">2631</strain>
    </source>
</reference>
<dbReference type="GO" id="GO:0005789">
    <property type="term" value="C:endoplasmic reticulum membrane"/>
    <property type="evidence" value="ECO:0007669"/>
    <property type="project" value="UniProtKB-SubCell"/>
</dbReference>
<sequence length="254" mass="28786">MADIRHQTLILVTVILLLGTIYSVFQETYLDTSNPLLTFLPHKLSETHYFASKSNLLNVYFIKKSWGWTSAIFFLSYLTSPPQLRTNARFFQYLTLTTIWLLFTNWFFGPAIIDRLTVFSGAECVYRLPTGEINSVPLELCHRRTVIAPETHPNLFGTDFVGPAGFSTSPRLRMGHDVSGHVFLLTVCILFLADQLKASFSIRGPWPPLHGWAVAANITLIFIWLLGCYTTSVYFHTPFEKLTGYSTSFIGVLT</sequence>
<feature type="transmembrane region" description="Helical" evidence="8">
    <location>
        <begin position="212"/>
        <end position="235"/>
    </location>
</feature>
<dbReference type="AlphaFoldDB" id="A0A409XSB5"/>
<comment type="subcellular location">
    <subcellularLocation>
        <location evidence="1">Endoplasmic reticulum membrane</location>
        <topology evidence="1">Multi-pass membrane protein</topology>
    </subcellularLocation>
</comment>
<keyword evidence="6" id="KW-0443">Lipid metabolism</keyword>
<dbReference type="EMBL" id="NHYD01000622">
    <property type="protein sequence ID" value="PPQ93712.1"/>
    <property type="molecule type" value="Genomic_DNA"/>
</dbReference>